<reference evidence="2 3" key="1">
    <citation type="submission" date="2020-07" db="EMBL/GenBank/DDBJ databases">
        <title>Telomere length de novo assembly of all 7 chromosomes of the fungus, Metarhizium brunneum, using a novel assembly pipeline.</title>
        <authorList>
            <person name="Saud z."/>
            <person name="Kortsinoglou A."/>
            <person name="Kouvelis V.N."/>
            <person name="Butt T.M."/>
        </authorList>
    </citation>
    <scope>NUCLEOTIDE SEQUENCE [LARGE SCALE GENOMIC DNA]</scope>
    <source>
        <strain evidence="2 3">4556</strain>
    </source>
</reference>
<protein>
    <submittedName>
        <fullName evidence="2">Uncharacterized protein</fullName>
    </submittedName>
</protein>
<sequence length="196" mass="21934">MKYSMLSVAAFVASSLASPAYFSGEPEKPGDITINNRLNTNVNLDILQPNPIDVDEVGVYNRRVIIKGLSSYTIPEKEVPPSADLRLRVLSPMPGQGPVDVIYRSLHRGPDSPFTYDIRRNDPHFVFPGVVDIQPRPRTPQPQCRRLTSFPQGHHIPVLPKCDAGTKLLITLCEQNHPDCPPRPHPPPTEYEAEWL</sequence>
<feature type="chain" id="PRO_5028917471" evidence="1">
    <location>
        <begin position="18"/>
        <end position="196"/>
    </location>
</feature>
<evidence type="ECO:0000256" key="1">
    <source>
        <dbReference type="SAM" id="SignalP"/>
    </source>
</evidence>
<dbReference type="RefSeq" id="XP_014549436.1">
    <property type="nucleotide sequence ID" value="XM_014693950.1"/>
</dbReference>
<dbReference type="OrthoDB" id="10604781at2759"/>
<gene>
    <name evidence="2" type="ORF">G6M90_00g010840</name>
</gene>
<proteinExistence type="predicted"/>
<name>A0A7D5YRT3_9HYPO</name>
<accession>A0A7D5YRT3</accession>
<organism evidence="2 3">
    <name type="scientific">Metarhizium brunneum</name>
    <dbReference type="NCBI Taxonomy" id="500148"/>
    <lineage>
        <taxon>Eukaryota</taxon>
        <taxon>Fungi</taxon>
        <taxon>Dikarya</taxon>
        <taxon>Ascomycota</taxon>
        <taxon>Pezizomycotina</taxon>
        <taxon>Sordariomycetes</taxon>
        <taxon>Hypocreomycetidae</taxon>
        <taxon>Hypocreales</taxon>
        <taxon>Clavicipitaceae</taxon>
        <taxon>Metarhizium</taxon>
    </lineage>
</organism>
<keyword evidence="3" id="KW-1185">Reference proteome</keyword>
<feature type="signal peptide" evidence="1">
    <location>
        <begin position="1"/>
        <end position="17"/>
    </location>
</feature>
<dbReference type="EMBL" id="CP058932">
    <property type="protein sequence ID" value="QLI64004.1"/>
    <property type="molecule type" value="Genomic_DNA"/>
</dbReference>
<dbReference type="Proteomes" id="UP000510686">
    <property type="component" value="Chromosome 1"/>
</dbReference>
<dbReference type="KEGG" id="mbrn:26238880"/>
<evidence type="ECO:0000313" key="3">
    <source>
        <dbReference type="Proteomes" id="UP000510686"/>
    </source>
</evidence>
<keyword evidence="1" id="KW-0732">Signal</keyword>
<evidence type="ECO:0000313" key="2">
    <source>
        <dbReference type="EMBL" id="QLI64004.1"/>
    </source>
</evidence>
<dbReference type="AlphaFoldDB" id="A0A7D5YRT3"/>
<dbReference type="GeneID" id="26238880"/>